<feature type="transmembrane region" description="Helical" evidence="8">
    <location>
        <begin position="12"/>
        <end position="37"/>
    </location>
</feature>
<dbReference type="SUPFAM" id="SSF103473">
    <property type="entry name" value="MFS general substrate transporter"/>
    <property type="match status" value="2"/>
</dbReference>
<dbReference type="InterPro" id="IPR011701">
    <property type="entry name" value="MFS"/>
</dbReference>
<keyword evidence="5 8" id="KW-1133">Transmembrane helix</keyword>
<dbReference type="OrthoDB" id="413079at2759"/>
<accession>A0A196S9V1</accession>
<dbReference type="PANTHER" id="PTHR23514">
    <property type="entry name" value="BYPASS OF STOP CODON PROTEIN 6"/>
    <property type="match status" value="1"/>
</dbReference>
<dbReference type="PANTHER" id="PTHR23514:SF3">
    <property type="entry name" value="BYPASS OF STOP CODON PROTEIN 6"/>
    <property type="match status" value="1"/>
</dbReference>
<evidence type="ECO:0000256" key="6">
    <source>
        <dbReference type="ARBA" id="ARBA00023136"/>
    </source>
</evidence>
<feature type="transmembrane region" description="Helical" evidence="8">
    <location>
        <begin position="518"/>
        <end position="536"/>
    </location>
</feature>
<dbReference type="GO" id="GO:0016020">
    <property type="term" value="C:membrane"/>
    <property type="evidence" value="ECO:0007669"/>
    <property type="project" value="TreeGrafter"/>
</dbReference>
<dbReference type="GO" id="GO:0022857">
    <property type="term" value="F:transmembrane transporter activity"/>
    <property type="evidence" value="ECO:0007669"/>
    <property type="project" value="InterPro"/>
</dbReference>
<evidence type="ECO:0000256" key="1">
    <source>
        <dbReference type="ARBA" id="ARBA00004127"/>
    </source>
</evidence>
<evidence type="ECO:0000256" key="8">
    <source>
        <dbReference type="SAM" id="Phobius"/>
    </source>
</evidence>
<feature type="transmembrane region" description="Helical" evidence="8">
    <location>
        <begin position="133"/>
        <end position="154"/>
    </location>
</feature>
<dbReference type="GO" id="GO:0012505">
    <property type="term" value="C:endomembrane system"/>
    <property type="evidence" value="ECO:0007669"/>
    <property type="project" value="UniProtKB-SubCell"/>
</dbReference>
<feature type="transmembrane region" description="Helical" evidence="8">
    <location>
        <begin position="100"/>
        <end position="121"/>
    </location>
</feature>
<keyword evidence="10" id="KW-1185">Reference proteome</keyword>
<feature type="transmembrane region" description="Helical" evidence="8">
    <location>
        <begin position="174"/>
        <end position="196"/>
    </location>
</feature>
<comment type="subcellular location">
    <subcellularLocation>
        <location evidence="1">Endomembrane system</location>
        <topology evidence="1">Multi-pass membrane protein</topology>
    </subcellularLocation>
</comment>
<keyword evidence="6 8" id="KW-0472">Membrane</keyword>
<dbReference type="Gene3D" id="1.20.1250.20">
    <property type="entry name" value="MFS general substrate transporter like domains"/>
    <property type="match status" value="2"/>
</dbReference>
<dbReference type="AlphaFoldDB" id="A0A196S9V1"/>
<evidence type="ECO:0000313" key="10">
    <source>
        <dbReference type="Proteomes" id="UP000078348"/>
    </source>
</evidence>
<evidence type="ECO:0000256" key="7">
    <source>
        <dbReference type="SAM" id="MobiDB-lite"/>
    </source>
</evidence>
<sequence>METKSLNCSFWLHVACAYLTIGLMGLTQLAELVAFPLMRNYFKPTADQYGLATSVFGCCYLLGCFLSTLILKKWGCKTLYVITYLTDTFGCIALQFARSFFWACACIFFITTSLGLFEISTNSVATSLFKKHTATWMMFMQTCFGIGATLSPIICKWGVKFTNSVATSLFKKHTATWMMFMQTCFGIGATLSPIICKWGVKLLHRDFFSCYIMIAIIVSLGFLFICFVDINPSRFNESEEKKVDVVVDGATVQQSISQETAAQQSTSQETAAQQSISQETAVQQSISQETAAQQSISQETAAQQPITQDTTTQKPISQETTTQKPITEDTTTQRPITEDTTTQKPITEDTTQKPITQDITAQETPVKEVSTTKSSAFNTTYSWWTTLSTPMCWLCAATMGMMEGVENGTNSWATLYLVDILHFDPLKEVATFATFLQLIFTISRLISGPIIDWIGYYRSLYFSNIGCMLLLLVGFLTGRKGIYFFVFTSFFYAWFWPTNVCVMMGIFKENAPFATSHIFVMQGLFTFPFGYILGWVNRLCGDQWAYRANLVFGTLALICLTVEYCINKKKENPVSAPLISEEEKAASVTVV</sequence>
<dbReference type="Pfam" id="PF07690">
    <property type="entry name" value="MFS_1"/>
    <property type="match status" value="2"/>
</dbReference>
<feature type="transmembrane region" description="Helical" evidence="8">
    <location>
        <begin position="482"/>
        <end position="506"/>
    </location>
</feature>
<dbReference type="InterPro" id="IPR051788">
    <property type="entry name" value="MFS_Transporter"/>
</dbReference>
<feature type="compositionally biased region" description="Polar residues" evidence="7">
    <location>
        <begin position="352"/>
        <end position="369"/>
    </location>
</feature>
<evidence type="ECO:0000256" key="4">
    <source>
        <dbReference type="ARBA" id="ARBA00022692"/>
    </source>
</evidence>
<evidence type="ECO:0000256" key="5">
    <source>
        <dbReference type="ARBA" id="ARBA00022989"/>
    </source>
</evidence>
<feature type="transmembrane region" description="Helical" evidence="8">
    <location>
        <begin position="208"/>
        <end position="230"/>
    </location>
</feature>
<comment type="caution">
    <text evidence="9">The sequence shown here is derived from an EMBL/GenBank/DDBJ whole genome shotgun (WGS) entry which is preliminary data.</text>
</comment>
<dbReference type="InterPro" id="IPR036259">
    <property type="entry name" value="MFS_trans_sf"/>
</dbReference>
<evidence type="ECO:0000256" key="2">
    <source>
        <dbReference type="ARBA" id="ARBA00008335"/>
    </source>
</evidence>
<comment type="similarity">
    <text evidence="2">Belongs to the major facilitator superfamily.</text>
</comment>
<keyword evidence="3" id="KW-0813">Transport</keyword>
<reference evidence="9 10" key="1">
    <citation type="submission" date="2016-05" db="EMBL/GenBank/DDBJ databases">
        <title>Nuclear genome of Blastocystis sp. subtype 1 NandII.</title>
        <authorList>
            <person name="Gentekaki E."/>
            <person name="Curtis B."/>
            <person name="Stairs C."/>
            <person name="Eme L."/>
            <person name="Herman E."/>
            <person name="Klimes V."/>
            <person name="Arias M.C."/>
            <person name="Elias M."/>
            <person name="Hilliou F."/>
            <person name="Klute M."/>
            <person name="Malik S.-B."/>
            <person name="Pightling A."/>
            <person name="Rachubinski R."/>
            <person name="Salas D."/>
            <person name="Schlacht A."/>
            <person name="Suga H."/>
            <person name="Archibald J."/>
            <person name="Ball S.G."/>
            <person name="Clark G."/>
            <person name="Dacks J."/>
            <person name="Van Der Giezen M."/>
            <person name="Tsaousis A."/>
            <person name="Roger A."/>
        </authorList>
    </citation>
    <scope>NUCLEOTIDE SEQUENCE [LARGE SCALE GENOMIC DNA]</scope>
    <source>
        <strain evidence="10">ATCC 50177 / NandII</strain>
    </source>
</reference>
<protein>
    <submittedName>
        <fullName evidence="9">Variable charge X-linked protein</fullName>
    </submittedName>
</protein>
<feature type="compositionally biased region" description="Polar residues" evidence="7">
    <location>
        <begin position="293"/>
        <end position="345"/>
    </location>
</feature>
<organism evidence="9 10">
    <name type="scientific">Blastocystis sp. subtype 1 (strain ATCC 50177 / NandII)</name>
    <dbReference type="NCBI Taxonomy" id="478820"/>
    <lineage>
        <taxon>Eukaryota</taxon>
        <taxon>Sar</taxon>
        <taxon>Stramenopiles</taxon>
        <taxon>Bigyra</taxon>
        <taxon>Opalozoa</taxon>
        <taxon>Opalinata</taxon>
        <taxon>Blastocystidae</taxon>
        <taxon>Blastocystis</taxon>
    </lineage>
</organism>
<feature type="transmembrane region" description="Helical" evidence="8">
    <location>
        <begin position="49"/>
        <end position="71"/>
    </location>
</feature>
<gene>
    <name evidence="9" type="ORF">AV274_5499</name>
</gene>
<feature type="region of interest" description="Disordered" evidence="7">
    <location>
        <begin position="293"/>
        <end position="369"/>
    </location>
</feature>
<name>A0A196S9V1_BLAHN</name>
<evidence type="ECO:0000313" key="9">
    <source>
        <dbReference type="EMBL" id="OAO12774.1"/>
    </source>
</evidence>
<proteinExistence type="inferred from homology"/>
<dbReference type="Proteomes" id="UP000078348">
    <property type="component" value="Unassembled WGS sequence"/>
</dbReference>
<keyword evidence="4 8" id="KW-0812">Transmembrane</keyword>
<evidence type="ECO:0000256" key="3">
    <source>
        <dbReference type="ARBA" id="ARBA00022448"/>
    </source>
</evidence>
<dbReference type="EMBL" id="LXWW01000511">
    <property type="protein sequence ID" value="OAO12774.1"/>
    <property type="molecule type" value="Genomic_DNA"/>
</dbReference>
<feature type="transmembrane region" description="Helical" evidence="8">
    <location>
        <begin position="459"/>
        <end position="476"/>
    </location>
</feature>
<feature type="transmembrane region" description="Helical" evidence="8">
    <location>
        <begin position="548"/>
        <end position="566"/>
    </location>
</feature>